<feature type="compositionally biased region" description="Polar residues" evidence="1">
    <location>
        <begin position="618"/>
        <end position="632"/>
    </location>
</feature>
<accession>A0A0M3JVV7</accession>
<feature type="region of interest" description="Disordered" evidence="1">
    <location>
        <begin position="55"/>
        <end position="224"/>
    </location>
</feature>
<feature type="compositionally biased region" description="Polar residues" evidence="1">
    <location>
        <begin position="167"/>
        <end position="181"/>
    </location>
</feature>
<feature type="compositionally biased region" description="Low complexity" evidence="1">
    <location>
        <begin position="470"/>
        <end position="482"/>
    </location>
</feature>
<feature type="compositionally biased region" description="Basic and acidic residues" evidence="1">
    <location>
        <begin position="94"/>
        <end position="103"/>
    </location>
</feature>
<dbReference type="InterPro" id="IPR036034">
    <property type="entry name" value="PDZ_sf"/>
</dbReference>
<reference evidence="3 4" key="2">
    <citation type="submission" date="2018-11" db="EMBL/GenBank/DDBJ databases">
        <authorList>
            <consortium name="Pathogen Informatics"/>
        </authorList>
    </citation>
    <scope>NUCLEOTIDE SEQUENCE [LARGE SCALE GENOMIC DNA]</scope>
</reference>
<feature type="domain" description="PDZ" evidence="2">
    <location>
        <begin position="817"/>
        <end position="876"/>
    </location>
</feature>
<feature type="compositionally biased region" description="Polar residues" evidence="1">
    <location>
        <begin position="405"/>
        <end position="425"/>
    </location>
</feature>
<dbReference type="WBParaSite" id="ASIM_0001237401-mRNA-1">
    <property type="protein sequence ID" value="ASIM_0001237401-mRNA-1"/>
    <property type="gene ID" value="ASIM_0001237401"/>
</dbReference>
<name>A0A0M3JVV7_ANISI</name>
<reference evidence="5" key="1">
    <citation type="submission" date="2017-02" db="UniProtKB">
        <authorList>
            <consortium name="WormBaseParasite"/>
        </authorList>
    </citation>
    <scope>IDENTIFICATION</scope>
</reference>
<feature type="region of interest" description="Disordered" evidence="1">
    <location>
        <begin position="405"/>
        <end position="482"/>
    </location>
</feature>
<dbReference type="PROSITE" id="PS50106">
    <property type="entry name" value="PDZ"/>
    <property type="match status" value="2"/>
</dbReference>
<dbReference type="SMART" id="SM00228">
    <property type="entry name" value="PDZ"/>
    <property type="match status" value="2"/>
</dbReference>
<feature type="compositionally biased region" description="Polar residues" evidence="1">
    <location>
        <begin position="589"/>
        <end position="606"/>
    </location>
</feature>
<feature type="compositionally biased region" description="Pro residues" evidence="1">
    <location>
        <begin position="209"/>
        <end position="220"/>
    </location>
</feature>
<feature type="compositionally biased region" description="Polar residues" evidence="1">
    <location>
        <begin position="570"/>
        <end position="583"/>
    </location>
</feature>
<organism evidence="5">
    <name type="scientific">Anisakis simplex</name>
    <name type="common">Herring worm</name>
    <dbReference type="NCBI Taxonomy" id="6269"/>
    <lineage>
        <taxon>Eukaryota</taxon>
        <taxon>Metazoa</taxon>
        <taxon>Ecdysozoa</taxon>
        <taxon>Nematoda</taxon>
        <taxon>Chromadorea</taxon>
        <taxon>Rhabditida</taxon>
        <taxon>Spirurina</taxon>
        <taxon>Ascaridomorpha</taxon>
        <taxon>Ascaridoidea</taxon>
        <taxon>Anisakidae</taxon>
        <taxon>Anisakis</taxon>
        <taxon>Anisakis simplex complex</taxon>
    </lineage>
</organism>
<dbReference type="Proteomes" id="UP000267096">
    <property type="component" value="Unassembled WGS sequence"/>
</dbReference>
<feature type="region of interest" description="Disordered" evidence="1">
    <location>
        <begin position="556"/>
        <end position="636"/>
    </location>
</feature>
<evidence type="ECO:0000313" key="4">
    <source>
        <dbReference type="Proteomes" id="UP000267096"/>
    </source>
</evidence>
<feature type="compositionally biased region" description="Polar residues" evidence="1">
    <location>
        <begin position="433"/>
        <end position="449"/>
    </location>
</feature>
<dbReference type="CDD" id="cd00136">
    <property type="entry name" value="PDZ_canonical"/>
    <property type="match status" value="1"/>
</dbReference>
<dbReference type="SUPFAM" id="SSF50156">
    <property type="entry name" value="PDZ domain-like"/>
    <property type="match status" value="2"/>
</dbReference>
<dbReference type="Pfam" id="PF00595">
    <property type="entry name" value="PDZ"/>
    <property type="match status" value="2"/>
</dbReference>
<keyword evidence="4" id="KW-1185">Reference proteome</keyword>
<dbReference type="PANTHER" id="PTHR11324">
    <property type="entry name" value="IL16-RELATED"/>
    <property type="match status" value="1"/>
</dbReference>
<feature type="compositionally biased region" description="Low complexity" evidence="1">
    <location>
        <begin position="450"/>
        <end position="461"/>
    </location>
</feature>
<dbReference type="EMBL" id="UYRR01031107">
    <property type="protein sequence ID" value="VDK45941.1"/>
    <property type="molecule type" value="Genomic_DNA"/>
</dbReference>
<dbReference type="AlphaFoldDB" id="A0A0M3JVV7"/>
<dbReference type="OrthoDB" id="42382at2759"/>
<feature type="compositionally biased region" description="Pro residues" evidence="1">
    <location>
        <begin position="63"/>
        <end position="73"/>
    </location>
</feature>
<proteinExistence type="predicted"/>
<feature type="compositionally biased region" description="Polar residues" evidence="1">
    <location>
        <begin position="141"/>
        <end position="153"/>
    </location>
</feature>
<evidence type="ECO:0000313" key="5">
    <source>
        <dbReference type="WBParaSite" id="ASIM_0001237401-mRNA-1"/>
    </source>
</evidence>
<evidence type="ECO:0000313" key="3">
    <source>
        <dbReference type="EMBL" id="VDK45941.1"/>
    </source>
</evidence>
<feature type="compositionally biased region" description="Basic and acidic residues" evidence="1">
    <location>
        <begin position="607"/>
        <end position="617"/>
    </location>
</feature>
<evidence type="ECO:0000259" key="2">
    <source>
        <dbReference type="PROSITE" id="PS50106"/>
    </source>
</evidence>
<gene>
    <name evidence="3" type="ORF">ASIM_LOCUS11840</name>
</gene>
<dbReference type="InterPro" id="IPR001478">
    <property type="entry name" value="PDZ"/>
</dbReference>
<sequence>MALRLDTMNVSNAMIHPQQNRQASNDVFDVALSSHSPLSNDSGFNSDRIAVGEAYSRRQCQQPQPPTTAPPPLRTKNISHKLTYDSVYATDPDTNTRFDKFDKSFQTNRPNCLANPLRFPRVSEENRPKSPVPAPLIMPSLRNSNSKTPNSPFFSPPVDKEKDIYSDQFSYRYPNNEQPYPNSEKIGYSLPSSFKPLSTPPASLAAQQPPTPPSEPPPSDPIVSKSIETSTIQTNSTPTAQKQNSFSDSVFSSKYFSSQQMSSARNEVTPIVNSSDTITPKPSESISGEIVQQKLSYNKAELPPLRYTRSSSNMDIQPPQTTLSPSKHQLYRESQKNENSDFAQKLFESKNAAELLQQGSLRISSPGRYFSEKLNEETDSEHLLLSRDDEMPFYKSNLKQASLSSTVPYAQSPSPVLHHTLSSQKSNDKDSVNKYSMSTSQQGKPTTITSSVKSSFSSSPSAFTNEQNNPSLASPSSVSASSFSINRRAVPVNKLIEKFSQNDTGAPVMPALYGASTKNVNATPTLSPTRTTNLVSHEDPLFAKSKPQTHEITSAETTKMESNKQRLYPSLSSDSTGYASELTTLPKATRTTSIEKSTSNANSPTIRHSDEQLKTEHASQFNWTTSKNTAINPSRYADERRESISKENFMEHPHEIINLSSSVLSQSQAELNILPKKVFRCKQSLKILHPPPLTDRCEASLDKHGAFVGLDFSRYDVAEEDVIGRPIEAEEAEEVAIRLAKEFPLKSQICWKDEPTTEQMAECKEAIGSESFADYDIFTVNLKSFVYITISRLELYHIRIEPFFVSFSPYFMRDLWGIQVQKVITGSLADQSDNINRGDRVFFIQNRSTRKMSTSDARSLIKSPSPVVSFVLGRRHTSNVFNFTSAPLEMYSTVSCDPDRFQYSLTPEDVVLTKGNLGVGLSLDGGKGSIYGDRPIIVKRIFEGGSAAKSGRVKVGDQIAAIDDMPTTGMSYLEATKTLRSRPEGPVKITIYSRI</sequence>
<protein>
    <submittedName>
        <fullName evidence="5">Big bang (inferred by orthology to a D. melanogaster protein)</fullName>
    </submittedName>
</protein>
<dbReference type="PANTHER" id="PTHR11324:SF16">
    <property type="entry name" value="PDZ DOMAIN-CONTAINING PROTEIN 2"/>
    <property type="match status" value="1"/>
</dbReference>
<feature type="domain" description="PDZ" evidence="2">
    <location>
        <begin position="909"/>
        <end position="981"/>
    </location>
</feature>
<dbReference type="Gene3D" id="2.30.42.10">
    <property type="match status" value="2"/>
</dbReference>
<evidence type="ECO:0000256" key="1">
    <source>
        <dbReference type="SAM" id="MobiDB-lite"/>
    </source>
</evidence>